<dbReference type="Gene3D" id="2.60.120.650">
    <property type="entry name" value="Cupin"/>
    <property type="match status" value="2"/>
</dbReference>
<comment type="subcellular location">
    <subcellularLocation>
        <location evidence="1">Nucleus</location>
    </subcellularLocation>
</comment>
<dbReference type="PANTHER" id="PTHR12549:SF11">
    <property type="entry name" value="LYSINE-SPECIFIC DEMETHYLASE JMJ25"/>
    <property type="match status" value="1"/>
</dbReference>
<evidence type="ECO:0000259" key="8">
    <source>
        <dbReference type="PROSITE" id="PS51184"/>
    </source>
</evidence>
<protein>
    <recommendedName>
        <fullName evidence="11">Lysine-specific demethylase JMJ25-like</fullName>
    </recommendedName>
</protein>
<dbReference type="GO" id="GO:0008270">
    <property type="term" value="F:zinc ion binding"/>
    <property type="evidence" value="ECO:0007669"/>
    <property type="project" value="UniProtKB-KW"/>
</dbReference>
<evidence type="ECO:0000256" key="4">
    <source>
        <dbReference type="ARBA" id="ARBA00023242"/>
    </source>
</evidence>
<dbReference type="GO" id="GO:0032454">
    <property type="term" value="F:histone H3K9 demethylase activity"/>
    <property type="evidence" value="ECO:0007669"/>
    <property type="project" value="InterPro"/>
</dbReference>
<keyword evidence="5" id="KW-0863">Zinc-finger</keyword>
<proteinExistence type="inferred from homology"/>
<sequence>MNRHTSKTSRVNGKKEKHELKWISVGNKKKIVKIINGEEVESRNCHQCQRNDREGEVIRCKNCLSKRFCTPCIRKWYPGISLKSISEACPVCHETCNCKQCLRSPYVKSKVLQKLDMELEPEKKVKYTTYMLQYLLPVLKQFDQEQLKEKETEARIQGLSHQEVEIEEVVCDPDERVYCDNCQTLIVDLHRSCSNCSYDLCLSCCREIRDGALPGGAVKITEEYVDRGKPYMHAETLEPSKGPAISYIHAEKAKPSKSQARLLKRAINEWKIMDTGSVSCASCSSGLLKLKYILPENWVSELVNRAEQMSNQSIHFDDPATPTQQGFYFNSVANVDNESSKLTRGASRKGQNDNYLYCPKAEEIQHGDMENFQNHWVKGEPVVVRNVQKLTSGLSWEPNVMCRALREKTTSKLMKGSSHLVVKAVDCMDLREVEVKIIDFFRGYAEGLMHPNMWPEMFKLKDCPPSNLFEELLPRHYAEFIVSLPYREYTNPGYGCLNLAADKPYLGPKAYIAYGHPEELGRGDCVTKLHCDMSDVVPVYETQLEKIKLLNRRHMVQDKKEDEEYHNVDCLGLSTGKCVREPVESPAVSTQEVENESMDMRNEFMGNRKRKRGDDQHMIMGRPTEDRCLDVLTNDLDSRDEVSVQSNISAASNIKENGNIRKEDEYEVALSGNCTRKSDKDVGCKSGKHATVNNQRVSQHMGKTGKHEEIDDSPKKKEGAVASSDNSTVKSAGGALWDIFRREDVSKLQEYLTKHHREFRHFFCSRVEQVMHPIHDQSFYLTSEHKRKLKEEFGIEPWSFVQELGDAVFVPAGCPHQVRNLKSCFKVAIDFVSPESIQECMRLSEELRFLPQKHIAKKDKIEVKKMVLCAVDRALNYLERHFKTTTFNDICQQVGTHFGVDLMCRKMEVKGIVEGVLMKEAQDENAAEEGSQDEAG</sequence>
<dbReference type="GO" id="GO:0006357">
    <property type="term" value="P:regulation of transcription by RNA polymerase II"/>
    <property type="evidence" value="ECO:0007669"/>
    <property type="project" value="TreeGrafter"/>
</dbReference>
<dbReference type="PANTHER" id="PTHR12549">
    <property type="entry name" value="JMJC DOMAIN-CONTAINING HISTONE DEMETHYLATION PROTEIN"/>
    <property type="match status" value="1"/>
</dbReference>
<evidence type="ECO:0000256" key="6">
    <source>
        <dbReference type="SAM" id="MobiDB-lite"/>
    </source>
</evidence>
<feature type="domain" description="RING-type" evidence="7">
    <location>
        <begin position="45"/>
        <end position="93"/>
    </location>
</feature>
<reference evidence="9" key="1">
    <citation type="submission" date="2022-03" db="EMBL/GenBank/DDBJ databases">
        <title>A functionally conserved STORR gene fusion in Papaver species that diverged 16.8 million years ago.</title>
        <authorList>
            <person name="Catania T."/>
        </authorList>
    </citation>
    <scope>NUCLEOTIDE SEQUENCE</scope>
    <source>
        <strain evidence="9">S-191538</strain>
    </source>
</reference>
<dbReference type="SMART" id="SM00558">
    <property type="entry name" value="JmjC"/>
    <property type="match status" value="1"/>
</dbReference>
<evidence type="ECO:0000313" key="10">
    <source>
        <dbReference type="Proteomes" id="UP001177140"/>
    </source>
</evidence>
<comment type="similarity">
    <text evidence="2">Belongs to the JARID1 histone demethylase family.</text>
</comment>
<gene>
    <name evidence="9" type="ORF">MKW94_018094</name>
</gene>
<dbReference type="InterPro" id="IPR045109">
    <property type="entry name" value="LSDs-like"/>
</dbReference>
<accession>A0AA41RUR3</accession>
<dbReference type="InterPro" id="IPR003347">
    <property type="entry name" value="JmjC_dom"/>
</dbReference>
<dbReference type="GO" id="GO:0031490">
    <property type="term" value="F:chromatin DNA binding"/>
    <property type="evidence" value="ECO:0007669"/>
    <property type="project" value="TreeGrafter"/>
</dbReference>
<dbReference type="SUPFAM" id="SSF51197">
    <property type="entry name" value="Clavaminate synthase-like"/>
    <property type="match status" value="1"/>
</dbReference>
<evidence type="ECO:0000259" key="7">
    <source>
        <dbReference type="PROSITE" id="PS50089"/>
    </source>
</evidence>
<dbReference type="AlphaFoldDB" id="A0AA41RUR3"/>
<evidence type="ECO:0000256" key="2">
    <source>
        <dbReference type="ARBA" id="ARBA00006801"/>
    </source>
</evidence>
<evidence type="ECO:0000256" key="1">
    <source>
        <dbReference type="ARBA" id="ARBA00004123"/>
    </source>
</evidence>
<keyword evidence="5" id="KW-0862">Zinc</keyword>
<evidence type="ECO:0008006" key="11">
    <source>
        <dbReference type="Google" id="ProtNLM"/>
    </source>
</evidence>
<feature type="compositionally biased region" description="Basic and acidic residues" evidence="6">
    <location>
        <begin position="705"/>
        <end position="719"/>
    </location>
</feature>
<keyword evidence="3" id="KW-0479">Metal-binding</keyword>
<organism evidence="9 10">
    <name type="scientific">Papaver nudicaule</name>
    <name type="common">Iceland poppy</name>
    <dbReference type="NCBI Taxonomy" id="74823"/>
    <lineage>
        <taxon>Eukaryota</taxon>
        <taxon>Viridiplantae</taxon>
        <taxon>Streptophyta</taxon>
        <taxon>Embryophyta</taxon>
        <taxon>Tracheophyta</taxon>
        <taxon>Spermatophyta</taxon>
        <taxon>Magnoliopsida</taxon>
        <taxon>Ranunculales</taxon>
        <taxon>Papaveraceae</taxon>
        <taxon>Papaveroideae</taxon>
        <taxon>Papaver</taxon>
    </lineage>
</organism>
<dbReference type="PROSITE" id="PS51184">
    <property type="entry name" value="JMJC"/>
    <property type="match status" value="1"/>
</dbReference>
<keyword evidence="4" id="KW-0539">Nucleus</keyword>
<dbReference type="GO" id="GO:0000785">
    <property type="term" value="C:chromatin"/>
    <property type="evidence" value="ECO:0007669"/>
    <property type="project" value="TreeGrafter"/>
</dbReference>
<comment type="caution">
    <text evidence="9">The sequence shown here is derived from an EMBL/GenBank/DDBJ whole genome shotgun (WGS) entry which is preliminary data.</text>
</comment>
<dbReference type="Proteomes" id="UP001177140">
    <property type="component" value="Unassembled WGS sequence"/>
</dbReference>
<evidence type="ECO:0000313" key="9">
    <source>
        <dbReference type="EMBL" id="MCL7022328.1"/>
    </source>
</evidence>
<evidence type="ECO:0000256" key="3">
    <source>
        <dbReference type="ARBA" id="ARBA00022723"/>
    </source>
</evidence>
<dbReference type="Pfam" id="PF02373">
    <property type="entry name" value="JmjC"/>
    <property type="match status" value="1"/>
</dbReference>
<name>A0AA41RUR3_PAPNU</name>
<evidence type="ECO:0000256" key="5">
    <source>
        <dbReference type="PROSITE-ProRule" id="PRU00175"/>
    </source>
</evidence>
<dbReference type="EMBL" id="JAJJMA010010215">
    <property type="protein sequence ID" value="MCL7022328.1"/>
    <property type="molecule type" value="Genomic_DNA"/>
</dbReference>
<dbReference type="GO" id="GO:0003712">
    <property type="term" value="F:transcription coregulator activity"/>
    <property type="evidence" value="ECO:0007669"/>
    <property type="project" value="TreeGrafter"/>
</dbReference>
<dbReference type="GO" id="GO:0000118">
    <property type="term" value="C:histone deacetylase complex"/>
    <property type="evidence" value="ECO:0007669"/>
    <property type="project" value="TreeGrafter"/>
</dbReference>
<dbReference type="InterPro" id="IPR001841">
    <property type="entry name" value="Znf_RING"/>
</dbReference>
<feature type="region of interest" description="Disordered" evidence="6">
    <location>
        <begin position="696"/>
        <end position="728"/>
    </location>
</feature>
<feature type="domain" description="JmjC" evidence="8">
    <location>
        <begin position="488"/>
        <end position="848"/>
    </location>
</feature>
<keyword evidence="10" id="KW-1185">Reference proteome</keyword>
<dbReference type="PROSITE" id="PS50089">
    <property type="entry name" value="ZF_RING_2"/>
    <property type="match status" value="1"/>
</dbReference>